<name>F8KQX2_HELBC</name>
<evidence type="ECO:0000313" key="2">
    <source>
        <dbReference type="EMBL" id="CCB79128.1"/>
    </source>
</evidence>
<dbReference type="RefSeq" id="WP_013889640.1">
    <property type="nucleotide sequence ID" value="NC_015674.1"/>
</dbReference>
<evidence type="ECO:0000313" key="3">
    <source>
        <dbReference type="Proteomes" id="UP000008387"/>
    </source>
</evidence>
<accession>F8KQX2</accession>
<feature type="region of interest" description="Disordered" evidence="1">
    <location>
        <begin position="38"/>
        <end position="125"/>
    </location>
</feature>
<keyword evidence="3" id="KW-1185">Reference proteome</keyword>
<dbReference type="STRING" id="1002804.HBZC1_01420"/>
<dbReference type="AlphaFoldDB" id="F8KQX2"/>
<dbReference type="KEGG" id="hbi:HBZC1_01420"/>
<organism evidence="2 3">
    <name type="scientific">Helicobacter bizzozeronii (strain CIII-1)</name>
    <dbReference type="NCBI Taxonomy" id="1002804"/>
    <lineage>
        <taxon>Bacteria</taxon>
        <taxon>Pseudomonadati</taxon>
        <taxon>Campylobacterota</taxon>
        <taxon>Epsilonproteobacteria</taxon>
        <taxon>Campylobacterales</taxon>
        <taxon>Helicobacteraceae</taxon>
        <taxon>Helicobacter</taxon>
    </lineage>
</organism>
<dbReference type="EMBL" id="FR871757">
    <property type="protein sequence ID" value="CCB79128.1"/>
    <property type="molecule type" value="Genomic_DNA"/>
</dbReference>
<proteinExistence type="predicted"/>
<dbReference type="HOGENOM" id="CLU_715277_0_0_7"/>
<dbReference type="Proteomes" id="UP000008387">
    <property type="component" value="Chromosome"/>
</dbReference>
<gene>
    <name evidence="2" type="ordered locus">HBZC1_01420</name>
</gene>
<reference evidence="2 3" key="1">
    <citation type="journal article" date="2011" name="J. Bacteriol.">
        <title>Genome sequence of Helicobacter bizzozeronii strain CIII-1, an isolate from human gastric mucosa.</title>
        <authorList>
            <person name="Schott T."/>
            <person name="Rossi M."/>
            <person name="Hanninen M.L."/>
        </authorList>
    </citation>
    <scope>NUCLEOTIDE SEQUENCE [LARGE SCALE GENOMIC DNA]</scope>
    <source>
        <strain evidence="2 3">CIII-1</strain>
    </source>
</reference>
<protein>
    <submittedName>
        <fullName evidence="2">Uncharacterized protein</fullName>
    </submittedName>
</protein>
<feature type="compositionally biased region" description="Polar residues" evidence="1">
    <location>
        <begin position="56"/>
        <end position="78"/>
    </location>
</feature>
<evidence type="ECO:0000256" key="1">
    <source>
        <dbReference type="SAM" id="MobiDB-lite"/>
    </source>
</evidence>
<sequence>MQLEENLNNKEAKELRRKMKAIAQESDLDSSLLTSFKLTSSQESPHQSVVVKKSLTELNENQEPLLKSNSKPGTSESGTAYKHLDSKLNQKSTSLTGGKGIDSDMQTPLDKNTKPPLKVQTRPWGDETNAEPEEIVKIVRQTFSLKSVPNYKRYVKENTEWIAEHTQILKDLDTEHAQMLEGTHSQYRAGDPDHNNKVIASIQDKKENTQAFIASAEAFKKDFQAKLDAYHTWRSVKDKLTPLEKLKVRFYDATEEIRIPMYSIRYNPIYLEKLRKWANSEAELTGLTEADLSMHLHSLQHNFPTINERLKKLNVLVKRMRTLDENSITPKMQASLQELEQKGAQQQEELAEMEKLFNAIVAKWEKIHNKKAPNAHFNPKKPKSRD</sequence>